<sequence>MNPGTFMPQELIDKFIDELWFEKDVDTLKTLSQTSRLFLHQCRRHLFTYIHLSDAISTDQSQCIARKAKNLDEVLVKVPEIANYVQRLFFVVSNFNNAEVHIVSQLLLRLSMINECSLYMYSPRNWTLVAPELQSAISRLVHSPRMKTFSLHGIHNFPVAFFASCIDITDLFIQWCAFEDDASLGNPETGSIAKLHSFNHCGSSAGMEKLICGRSQDGSPILDFSHLQELTAALPKRGALPALRELLKRASKLISLRLKVDEECSLNGVFQPSSSFESLKSLSLRLSIDDVDPEDPLFGLCDELRRLERSNSLEEILVKVATTFRLQPDFLTDLNDVLTLPGYTKLRRLRLEILLWTGMMEDYDREESRRELNGAAQTQCSQLFNRPSLKFSHLVAVEGIDDDDPFGYFYCESDSK</sequence>
<dbReference type="AlphaFoldDB" id="A0A0C9WZN9"/>
<dbReference type="Proteomes" id="UP000054477">
    <property type="component" value="Unassembled WGS sequence"/>
</dbReference>
<evidence type="ECO:0000313" key="1">
    <source>
        <dbReference type="EMBL" id="KIJ90791.1"/>
    </source>
</evidence>
<dbReference type="OrthoDB" id="2788229at2759"/>
<dbReference type="HOGENOM" id="CLU_035624_0_0_1"/>
<organism evidence="1 2">
    <name type="scientific">Laccaria amethystina LaAM-08-1</name>
    <dbReference type="NCBI Taxonomy" id="1095629"/>
    <lineage>
        <taxon>Eukaryota</taxon>
        <taxon>Fungi</taxon>
        <taxon>Dikarya</taxon>
        <taxon>Basidiomycota</taxon>
        <taxon>Agaricomycotina</taxon>
        <taxon>Agaricomycetes</taxon>
        <taxon>Agaricomycetidae</taxon>
        <taxon>Agaricales</taxon>
        <taxon>Agaricineae</taxon>
        <taxon>Hydnangiaceae</taxon>
        <taxon>Laccaria</taxon>
    </lineage>
</organism>
<dbReference type="EMBL" id="KN839110">
    <property type="protein sequence ID" value="KIJ90791.1"/>
    <property type="molecule type" value="Genomic_DNA"/>
</dbReference>
<reference evidence="2" key="2">
    <citation type="submission" date="2015-01" db="EMBL/GenBank/DDBJ databases">
        <title>Evolutionary Origins and Diversification of the Mycorrhizal Mutualists.</title>
        <authorList>
            <consortium name="DOE Joint Genome Institute"/>
            <consortium name="Mycorrhizal Genomics Consortium"/>
            <person name="Kohler A."/>
            <person name="Kuo A."/>
            <person name="Nagy L.G."/>
            <person name="Floudas D."/>
            <person name="Copeland A."/>
            <person name="Barry K.W."/>
            <person name="Cichocki N."/>
            <person name="Veneault-Fourrey C."/>
            <person name="LaButti K."/>
            <person name="Lindquist E.A."/>
            <person name="Lipzen A."/>
            <person name="Lundell T."/>
            <person name="Morin E."/>
            <person name="Murat C."/>
            <person name="Riley R."/>
            <person name="Ohm R."/>
            <person name="Sun H."/>
            <person name="Tunlid A."/>
            <person name="Henrissat B."/>
            <person name="Grigoriev I.V."/>
            <person name="Hibbett D.S."/>
            <person name="Martin F."/>
        </authorList>
    </citation>
    <scope>NUCLEOTIDE SEQUENCE [LARGE SCALE GENOMIC DNA]</scope>
    <source>
        <strain evidence="2">LaAM-08-1</strain>
    </source>
</reference>
<keyword evidence="2" id="KW-1185">Reference proteome</keyword>
<gene>
    <name evidence="1" type="ORF">K443DRAFT_686484</name>
</gene>
<proteinExistence type="predicted"/>
<reference evidence="1 2" key="1">
    <citation type="submission" date="2014-04" db="EMBL/GenBank/DDBJ databases">
        <authorList>
            <consortium name="DOE Joint Genome Institute"/>
            <person name="Kuo A."/>
            <person name="Kohler A."/>
            <person name="Nagy L.G."/>
            <person name="Floudas D."/>
            <person name="Copeland A."/>
            <person name="Barry K.W."/>
            <person name="Cichocki N."/>
            <person name="Veneault-Fourrey C."/>
            <person name="LaButti K."/>
            <person name="Lindquist E.A."/>
            <person name="Lipzen A."/>
            <person name="Lundell T."/>
            <person name="Morin E."/>
            <person name="Murat C."/>
            <person name="Sun H."/>
            <person name="Tunlid A."/>
            <person name="Henrissat B."/>
            <person name="Grigoriev I.V."/>
            <person name="Hibbett D.S."/>
            <person name="Martin F."/>
            <person name="Nordberg H.P."/>
            <person name="Cantor M.N."/>
            <person name="Hua S.X."/>
        </authorList>
    </citation>
    <scope>NUCLEOTIDE SEQUENCE [LARGE SCALE GENOMIC DNA]</scope>
    <source>
        <strain evidence="1 2">LaAM-08-1</strain>
    </source>
</reference>
<accession>A0A0C9WZN9</accession>
<evidence type="ECO:0000313" key="2">
    <source>
        <dbReference type="Proteomes" id="UP000054477"/>
    </source>
</evidence>
<protein>
    <recommendedName>
        <fullName evidence="3">F-box domain-containing protein</fullName>
    </recommendedName>
</protein>
<evidence type="ECO:0008006" key="3">
    <source>
        <dbReference type="Google" id="ProtNLM"/>
    </source>
</evidence>
<name>A0A0C9WZN9_9AGAR</name>